<accession>A0ABQ9Y1H1</accession>
<dbReference type="EMBL" id="JARBJD010000045">
    <property type="protein sequence ID" value="KAK2957585.1"/>
    <property type="molecule type" value="Genomic_DNA"/>
</dbReference>
<comment type="caution">
    <text evidence="1">The sequence shown here is derived from an EMBL/GenBank/DDBJ whole genome shotgun (WGS) entry which is preliminary data.</text>
</comment>
<proteinExistence type="predicted"/>
<keyword evidence="2" id="KW-1185">Reference proteome</keyword>
<evidence type="ECO:0000313" key="2">
    <source>
        <dbReference type="Proteomes" id="UP001281761"/>
    </source>
</evidence>
<sequence length="226" mass="24582">MRPALNIEERGFFIVLNSSFSLASLSLRPTHLLAQITNSICSLSNCDLHVCTTSPFVAVSISVADRTSILGSEFGYVWNGIDGTIVRRFCHTPRFLAQNTTFRNGVYEEMKFTSPQALTDISNTFIKCNFSNCSSSSSGGSLLASYTALPSSIDLTLKTCKFDWSESDREGGALAIILDGSNNDENRLTVDIEHCEFSRATTRSGEGGAIFISVRRNSSCSGSIKI</sequence>
<reference evidence="1 2" key="1">
    <citation type="journal article" date="2022" name="bioRxiv">
        <title>Genomics of Preaxostyla Flagellates Illuminates Evolutionary Transitions and the Path Towards Mitochondrial Loss.</title>
        <authorList>
            <person name="Novak L.V.F."/>
            <person name="Treitli S.C."/>
            <person name="Pyrih J."/>
            <person name="Halakuc P."/>
            <person name="Pipaliya S.V."/>
            <person name="Vacek V."/>
            <person name="Brzon O."/>
            <person name="Soukal P."/>
            <person name="Eme L."/>
            <person name="Dacks J.B."/>
            <person name="Karnkowska A."/>
            <person name="Elias M."/>
            <person name="Hampl V."/>
        </authorList>
    </citation>
    <scope>NUCLEOTIDE SEQUENCE [LARGE SCALE GENOMIC DNA]</scope>
    <source>
        <strain evidence="1">NAU3</strain>
        <tissue evidence="1">Gut</tissue>
    </source>
</reference>
<organism evidence="1 2">
    <name type="scientific">Blattamonas nauphoetae</name>
    <dbReference type="NCBI Taxonomy" id="2049346"/>
    <lineage>
        <taxon>Eukaryota</taxon>
        <taxon>Metamonada</taxon>
        <taxon>Preaxostyla</taxon>
        <taxon>Oxymonadida</taxon>
        <taxon>Blattamonas</taxon>
    </lineage>
</organism>
<name>A0ABQ9Y1H1_9EUKA</name>
<evidence type="ECO:0000313" key="1">
    <source>
        <dbReference type="EMBL" id="KAK2957585.1"/>
    </source>
</evidence>
<protein>
    <submittedName>
        <fullName evidence="1">Uncharacterized protein</fullName>
    </submittedName>
</protein>
<dbReference type="Proteomes" id="UP001281761">
    <property type="component" value="Unassembled WGS sequence"/>
</dbReference>
<gene>
    <name evidence="1" type="ORF">BLNAU_7484</name>
</gene>